<dbReference type="EMBL" id="GDID01001921">
    <property type="protein sequence ID" value="JAP94685.1"/>
    <property type="molecule type" value="Transcribed_RNA"/>
</dbReference>
<reference evidence="2" key="1">
    <citation type="submission" date="2015-07" db="EMBL/GenBank/DDBJ databases">
        <title>Adaptation to a free-living lifestyle via gene acquisitions in the diplomonad Trepomonas sp. PC1.</title>
        <authorList>
            <person name="Xu F."/>
            <person name="Jerlstrom-Hultqvist J."/>
            <person name="Kolisko M."/>
            <person name="Simpson A.G.B."/>
            <person name="Roger A.J."/>
            <person name="Svard S.G."/>
            <person name="Andersson J.O."/>
        </authorList>
    </citation>
    <scope>NUCLEOTIDE SEQUENCE</scope>
    <source>
        <strain evidence="2">PC1</strain>
    </source>
</reference>
<dbReference type="InterPro" id="IPR050177">
    <property type="entry name" value="Lipid_A_modif_metabolic_enz"/>
</dbReference>
<feature type="domain" description="NAD-dependent epimerase/dehydratase" evidence="1">
    <location>
        <begin position="2"/>
        <end position="236"/>
    </location>
</feature>
<evidence type="ECO:0000259" key="1">
    <source>
        <dbReference type="Pfam" id="PF01370"/>
    </source>
</evidence>
<proteinExistence type="predicted"/>
<dbReference type="Pfam" id="PF01370">
    <property type="entry name" value="Epimerase"/>
    <property type="match status" value="1"/>
</dbReference>
<dbReference type="PANTHER" id="PTHR43245:SF11">
    <property type="entry name" value="LD23561P"/>
    <property type="match status" value="1"/>
</dbReference>
<dbReference type="SUPFAM" id="SSF51735">
    <property type="entry name" value="NAD(P)-binding Rossmann-fold domains"/>
    <property type="match status" value="1"/>
</dbReference>
<accession>A0A146KGC0</accession>
<name>A0A146KGC0_9EUKA</name>
<dbReference type="AlphaFoldDB" id="A0A146KGC0"/>
<gene>
    <name evidence="2" type="ORF">TPC1_12579</name>
</gene>
<dbReference type="PANTHER" id="PTHR43245">
    <property type="entry name" value="BIFUNCTIONAL POLYMYXIN RESISTANCE PROTEIN ARNA"/>
    <property type="match status" value="1"/>
</dbReference>
<sequence>MILGGCGFIGRAVVEHIQKEELAVKVRVVDKRSAEMANMLETQEEMFNDESFVEFKQADLSRDAMVASAFQGQKFDYVINCAGDNELGLDEAVYNERILMVTEKCAKAAAQAGSKFIQISDARVYKPQSKPSTEDQKQIKPWTKLAEAHYKAEQLLAKIPNLNYVILRPAVVYGPGDRSGLMPRCVLAATYIFLKQTMQVPFNAKVKLSTVHVRDVASAVIAACLQGKSSEIYNLADPGNITLGELNQLIEAVFNIKVEFVSGALNLALKAATNMAAETINDKHMKPWSDCCAHSKIDGPILSPFLSPETLSDSDLSIDGSKITKLGFTYRHAKPNAGLILEEVNYFRKQGQFPK</sequence>
<dbReference type="InterPro" id="IPR036291">
    <property type="entry name" value="NAD(P)-bd_dom_sf"/>
</dbReference>
<dbReference type="InterPro" id="IPR001509">
    <property type="entry name" value="Epimerase_deHydtase"/>
</dbReference>
<protein>
    <submittedName>
        <fullName evidence="2">NAD dependent epimerase/dehydratase</fullName>
    </submittedName>
</protein>
<evidence type="ECO:0000313" key="2">
    <source>
        <dbReference type="EMBL" id="JAP94685.1"/>
    </source>
</evidence>
<feature type="non-terminal residue" evidence="2">
    <location>
        <position position="1"/>
    </location>
</feature>
<dbReference type="Gene3D" id="3.40.50.720">
    <property type="entry name" value="NAD(P)-binding Rossmann-like Domain"/>
    <property type="match status" value="1"/>
</dbReference>
<organism evidence="2">
    <name type="scientific">Trepomonas sp. PC1</name>
    <dbReference type="NCBI Taxonomy" id="1076344"/>
    <lineage>
        <taxon>Eukaryota</taxon>
        <taxon>Metamonada</taxon>
        <taxon>Diplomonadida</taxon>
        <taxon>Hexamitidae</taxon>
        <taxon>Hexamitinae</taxon>
        <taxon>Trepomonas</taxon>
    </lineage>
</organism>